<dbReference type="PANTHER" id="PTHR46560">
    <property type="entry name" value="CYPHER, ISOFORM B"/>
    <property type="match status" value="1"/>
</dbReference>
<reference evidence="3" key="1">
    <citation type="submission" date="2020-11" db="EMBL/GenBank/DDBJ databases">
        <authorList>
            <person name="Tran Van P."/>
        </authorList>
    </citation>
    <scope>NUCLEOTIDE SEQUENCE</scope>
</reference>
<dbReference type="EMBL" id="LR902694">
    <property type="protein sequence ID" value="CAD7250952.1"/>
    <property type="molecule type" value="Genomic_DNA"/>
</dbReference>
<feature type="compositionally biased region" description="Low complexity" evidence="1">
    <location>
        <begin position="530"/>
        <end position="556"/>
    </location>
</feature>
<dbReference type="Pfam" id="PF00100">
    <property type="entry name" value="Zona_pellucida"/>
    <property type="match status" value="1"/>
</dbReference>
<feature type="compositionally biased region" description="Low complexity" evidence="1">
    <location>
        <begin position="456"/>
        <end position="480"/>
    </location>
</feature>
<feature type="domain" description="ZP" evidence="2">
    <location>
        <begin position="165"/>
        <end position="432"/>
    </location>
</feature>
<evidence type="ECO:0000313" key="3">
    <source>
        <dbReference type="EMBL" id="CAD7250952.1"/>
    </source>
</evidence>
<feature type="compositionally biased region" description="Low complexity" evidence="1">
    <location>
        <begin position="52"/>
        <end position="66"/>
    </location>
</feature>
<dbReference type="AlphaFoldDB" id="A0A7R9AB66"/>
<evidence type="ECO:0000256" key="1">
    <source>
        <dbReference type="SAM" id="MobiDB-lite"/>
    </source>
</evidence>
<sequence>MKDLLTAVAGQFGLVFRSERIPSTGFTMWASFTFRILVVALVFEYVLTQSTTAKPAQQPAQQPQKSGNTTATASPRSLLGSYDSSSYGGQSYGGKYEAEPYGGNSYGGNSYGDNSYGKPESYSEPVAEYQPPAAYEPPPQPEYKPPPPKTIKYSPPVKILDCKVVCHGDYMVITFKFSGPFYGIIYPYGQYDCVVFRGQGETVCEITLPKNLCAAKGYKPPAVAPYSSEYLRHHIMVQLDKNFVGAWDVHVIAKCDKPQGYQKKATFEFFTIDKQPVMLSGKLLGAAKLTYEILQGHGNYLRPLTGPVLLGTPLTLLFKLTEPYLDIDMNILSCWAAEGKPSKQFVQNPNYGVASPEIQVISNGCSTQPKLFEHSTKSSDGGYGGSKTVTTKIPFQAFRFPRSDCVIIRCEVQICYGKCTVYETCPIYKPEEYQLPAYPTPEGYKAPSYDAKPESYDSSYSKPESYDSSYSKPESYDSSYAKPESYDSSYSKPESYDSYAKPESYDKPAYPKPESYEKPAYPKPESYEKPAYQAPPSYGAPPAYGGQSNSYGSGYNAQPSSYDSAPSGSYGGQSGYAAPESYKAPSYGSGSSGYAAPESGYKASPGAYPAPKPSYSAPSNTFSPITYGGNAKPYSLSDNIADRRKRHIGEILETVIIEHVIQMENPAPQELRVMGTKSKPVRSTGNVLMEVGSSQLNAICDSDKIVLQLSSAKPFNGTLSLFAPGVEDCEAHAHSVEKVYTELSLSPKTCSKRPEVFMAALIAGDVAEETIFECQMF</sequence>
<dbReference type="Proteomes" id="UP000677054">
    <property type="component" value="Unassembled WGS sequence"/>
</dbReference>
<evidence type="ECO:0000313" key="4">
    <source>
        <dbReference type="Proteomes" id="UP000677054"/>
    </source>
</evidence>
<name>A0A7R9AB66_9CRUS</name>
<dbReference type="SMART" id="SM00241">
    <property type="entry name" value="ZP"/>
    <property type="match status" value="1"/>
</dbReference>
<keyword evidence="4" id="KW-1185">Reference proteome</keyword>
<dbReference type="InterPro" id="IPR055355">
    <property type="entry name" value="ZP-C"/>
</dbReference>
<gene>
    <name evidence="3" type="ORF">DSTB1V02_LOCUS10721</name>
</gene>
<feature type="region of interest" description="Disordered" evidence="1">
    <location>
        <begin position="446"/>
        <end position="573"/>
    </location>
</feature>
<dbReference type="EMBL" id="CAJPEV010003177">
    <property type="protein sequence ID" value="CAG0899122.1"/>
    <property type="molecule type" value="Genomic_DNA"/>
</dbReference>
<evidence type="ECO:0000259" key="2">
    <source>
        <dbReference type="PROSITE" id="PS51034"/>
    </source>
</evidence>
<accession>A0A7R9AB66</accession>
<feature type="region of interest" description="Disordered" evidence="1">
    <location>
        <begin position="112"/>
        <end position="149"/>
    </location>
</feature>
<proteinExistence type="predicted"/>
<organism evidence="3">
    <name type="scientific">Darwinula stevensoni</name>
    <dbReference type="NCBI Taxonomy" id="69355"/>
    <lineage>
        <taxon>Eukaryota</taxon>
        <taxon>Metazoa</taxon>
        <taxon>Ecdysozoa</taxon>
        <taxon>Arthropoda</taxon>
        <taxon>Crustacea</taxon>
        <taxon>Oligostraca</taxon>
        <taxon>Ostracoda</taxon>
        <taxon>Podocopa</taxon>
        <taxon>Podocopida</taxon>
        <taxon>Darwinulocopina</taxon>
        <taxon>Darwinuloidea</taxon>
        <taxon>Darwinulidae</taxon>
        <taxon>Darwinula</taxon>
    </lineage>
</organism>
<dbReference type="PROSITE" id="PS51034">
    <property type="entry name" value="ZP_2"/>
    <property type="match status" value="1"/>
</dbReference>
<feature type="compositionally biased region" description="Pro residues" evidence="1">
    <location>
        <begin position="134"/>
        <end position="149"/>
    </location>
</feature>
<dbReference type="OrthoDB" id="10068552at2759"/>
<feature type="region of interest" description="Disordered" evidence="1">
    <location>
        <begin position="52"/>
        <end position="87"/>
    </location>
</feature>
<protein>
    <recommendedName>
        <fullName evidence="2">ZP domain-containing protein</fullName>
    </recommendedName>
</protein>
<dbReference type="PANTHER" id="PTHR46560:SF2">
    <property type="entry name" value="DUSKY-LIKE, ISOFORM A"/>
    <property type="match status" value="1"/>
</dbReference>
<dbReference type="InterPro" id="IPR001507">
    <property type="entry name" value="ZP_dom"/>
</dbReference>